<evidence type="ECO:0000313" key="1">
    <source>
        <dbReference type="EMBL" id="SBW11441.1"/>
    </source>
</evidence>
<protein>
    <submittedName>
        <fullName evidence="1">Uncharacterized protein</fullName>
    </submittedName>
</protein>
<name>A0A212KIH2_9BACT</name>
<dbReference type="RefSeq" id="WP_296937070.1">
    <property type="nucleotide sequence ID" value="NZ_LT598928.1"/>
</dbReference>
<accession>A0A212KIH2</accession>
<gene>
    <name evidence="1" type="ORF">KM92DES2_20072</name>
</gene>
<organism evidence="1">
    <name type="scientific">uncultured Desulfovibrio sp</name>
    <dbReference type="NCBI Taxonomy" id="167968"/>
    <lineage>
        <taxon>Bacteria</taxon>
        <taxon>Pseudomonadati</taxon>
        <taxon>Thermodesulfobacteriota</taxon>
        <taxon>Desulfovibrionia</taxon>
        <taxon>Desulfovibrionales</taxon>
        <taxon>Desulfovibrionaceae</taxon>
        <taxon>Desulfovibrio</taxon>
        <taxon>environmental samples</taxon>
    </lineage>
</organism>
<dbReference type="AlphaFoldDB" id="A0A212KIH2"/>
<sequence length="61" mass="6482">MASVFSSLPHFASNPQGAFAELTANDKAALDYIGKDKDSLGCASHFFLPPGLKRITGLTQQ</sequence>
<dbReference type="EMBL" id="FLUP01000002">
    <property type="protein sequence ID" value="SBW11441.1"/>
    <property type="molecule type" value="Genomic_DNA"/>
</dbReference>
<proteinExistence type="predicted"/>
<reference evidence="1" key="1">
    <citation type="submission" date="2016-04" db="EMBL/GenBank/DDBJ databases">
        <authorList>
            <person name="Evans L.H."/>
            <person name="Alamgir A."/>
            <person name="Owens N."/>
            <person name="Weber N.D."/>
            <person name="Virtaneva K."/>
            <person name="Barbian K."/>
            <person name="Babar A."/>
            <person name="Rosenke K."/>
        </authorList>
    </citation>
    <scope>NUCLEOTIDE SEQUENCE</scope>
    <source>
        <strain evidence="1">92-2</strain>
    </source>
</reference>